<dbReference type="SUPFAM" id="SSF48452">
    <property type="entry name" value="TPR-like"/>
    <property type="match status" value="1"/>
</dbReference>
<dbReference type="RefSeq" id="WP_073070782.1">
    <property type="nucleotide sequence ID" value="NZ_FQXN01000001.1"/>
</dbReference>
<dbReference type="Gene3D" id="1.25.40.10">
    <property type="entry name" value="Tetratricopeptide repeat domain"/>
    <property type="match status" value="2"/>
</dbReference>
<proteinExistence type="predicted"/>
<sequence length="244" mass="28182">MKKVIVALMILLAILSFSLNFKSLQFKVVEAKFLTARSFHNAAHMKEVIDVLEENLQEDTDIYTLLAEAYMEYGLWGVEGEKKEEMYEKALEYAKKAIELDETNGRAYYVAGATIGRLAQFKGIVKSLFMLGDFDNYIDKAIELLDDNFYKGLAYLAKGMRYRDVPWPLNNYKKSEAYLLKALDFLPNYPNIHLELGKLYEKWGKKELAIKELNIVLESLPHPLLIKTHEEAKAEAEEILKRLK</sequence>
<dbReference type="STRING" id="1123380.SAMN02745199_0018"/>
<evidence type="ECO:0000313" key="2">
    <source>
        <dbReference type="Proteomes" id="UP000242592"/>
    </source>
</evidence>
<reference evidence="2" key="1">
    <citation type="submission" date="2016-11" db="EMBL/GenBank/DDBJ databases">
        <authorList>
            <person name="Varghese N."/>
            <person name="Submissions S."/>
        </authorList>
    </citation>
    <scope>NUCLEOTIDE SEQUENCE [LARGE SCALE GENOMIC DNA]</scope>
    <source>
        <strain evidence="2">DSM 15807</strain>
    </source>
</reference>
<dbReference type="AlphaFoldDB" id="A0A1M5QM49"/>
<name>A0A1M5QM49_9BACT</name>
<dbReference type="EMBL" id="FQXN01000001">
    <property type="protein sequence ID" value="SHH15016.1"/>
    <property type="molecule type" value="Genomic_DNA"/>
</dbReference>
<protein>
    <recommendedName>
        <fullName evidence="3">Tetratricopeptide repeat-containing protein</fullName>
    </recommendedName>
</protein>
<evidence type="ECO:0008006" key="3">
    <source>
        <dbReference type="Google" id="ProtNLM"/>
    </source>
</evidence>
<dbReference type="InterPro" id="IPR011990">
    <property type="entry name" value="TPR-like_helical_dom_sf"/>
</dbReference>
<dbReference type="SMART" id="SM00028">
    <property type="entry name" value="TPR"/>
    <property type="match status" value="3"/>
</dbReference>
<dbReference type="InterPro" id="IPR019734">
    <property type="entry name" value="TPR_rpt"/>
</dbReference>
<accession>A0A1M5QM49</accession>
<gene>
    <name evidence="1" type="ORF">SAMN02745199_0018</name>
</gene>
<organism evidence="1 2">
    <name type="scientific">Thermosipho atlanticus DSM 15807</name>
    <dbReference type="NCBI Taxonomy" id="1123380"/>
    <lineage>
        <taxon>Bacteria</taxon>
        <taxon>Thermotogati</taxon>
        <taxon>Thermotogota</taxon>
        <taxon>Thermotogae</taxon>
        <taxon>Thermotogales</taxon>
        <taxon>Fervidobacteriaceae</taxon>
        <taxon>Thermosipho</taxon>
    </lineage>
</organism>
<evidence type="ECO:0000313" key="1">
    <source>
        <dbReference type="EMBL" id="SHH15016.1"/>
    </source>
</evidence>
<dbReference type="OrthoDB" id="46207at2"/>
<keyword evidence="2" id="KW-1185">Reference proteome</keyword>
<dbReference type="Proteomes" id="UP000242592">
    <property type="component" value="Unassembled WGS sequence"/>
</dbReference>